<organism evidence="1 2">
    <name type="scientific">Chitinophaga filiformis</name>
    <name type="common">Myxococcus filiformis</name>
    <name type="synonym">Flexibacter filiformis</name>
    <dbReference type="NCBI Taxonomy" id="104663"/>
    <lineage>
        <taxon>Bacteria</taxon>
        <taxon>Pseudomonadati</taxon>
        <taxon>Bacteroidota</taxon>
        <taxon>Chitinophagia</taxon>
        <taxon>Chitinophagales</taxon>
        <taxon>Chitinophagaceae</taxon>
        <taxon>Chitinophaga</taxon>
    </lineage>
</organism>
<gene>
    <name evidence="1" type="ORF">SAMN04488121_104155</name>
</gene>
<dbReference type="AlphaFoldDB" id="A0A1G7U1V3"/>
<dbReference type="RefSeq" id="WP_089834340.1">
    <property type="nucleotide sequence ID" value="NZ_FNBN01000004.1"/>
</dbReference>
<sequence length="159" mass="18131">MKHVLIPTDFSIRSLRVVHGVVERFGGEPLNIVLMHAVEMPGSIMDLMMLSRRSSHYDLITADYKDACEIIKNKYASVIHSLKTEFLVGNGKGLFRNFLLYHNIDVIACAAKDEFRKAGPNSYNPVELIRKSKYPVHHIQLAPRKEKYLVSAMSELFEV</sequence>
<protein>
    <recommendedName>
        <fullName evidence="3">Nucleotide-binding universal stress protein, UspA family</fullName>
    </recommendedName>
</protein>
<evidence type="ECO:0008006" key="3">
    <source>
        <dbReference type="Google" id="ProtNLM"/>
    </source>
</evidence>
<evidence type="ECO:0000313" key="1">
    <source>
        <dbReference type="EMBL" id="SDG40770.1"/>
    </source>
</evidence>
<dbReference type="EMBL" id="FNBN01000004">
    <property type="protein sequence ID" value="SDG40770.1"/>
    <property type="molecule type" value="Genomic_DNA"/>
</dbReference>
<evidence type="ECO:0000313" key="2">
    <source>
        <dbReference type="Proteomes" id="UP000199045"/>
    </source>
</evidence>
<accession>A0A1G7U1V3</accession>
<reference evidence="2" key="1">
    <citation type="submission" date="2016-10" db="EMBL/GenBank/DDBJ databases">
        <authorList>
            <person name="Varghese N."/>
            <person name="Submissions S."/>
        </authorList>
    </citation>
    <scope>NUCLEOTIDE SEQUENCE [LARGE SCALE GENOMIC DNA]</scope>
    <source>
        <strain evidence="2">DSM 527</strain>
    </source>
</reference>
<dbReference type="STRING" id="104663.SAMN04488121_104155"/>
<dbReference type="SUPFAM" id="SSF52402">
    <property type="entry name" value="Adenine nucleotide alpha hydrolases-like"/>
    <property type="match status" value="1"/>
</dbReference>
<proteinExistence type="predicted"/>
<dbReference type="Proteomes" id="UP000199045">
    <property type="component" value="Unassembled WGS sequence"/>
</dbReference>
<dbReference type="OrthoDB" id="893860at2"/>
<name>A0A1G7U1V3_CHIFI</name>